<reference evidence="1 2" key="1">
    <citation type="submission" date="2020-05" db="EMBL/GenBank/DDBJ databases">
        <title>Horizontal transmission and recombination maintain forever young bacterial symbiont genomes.</title>
        <authorList>
            <person name="Russell S.L."/>
            <person name="Pepper-Tunick E."/>
            <person name="Svedberg J."/>
            <person name="Byrne A."/>
            <person name="Ruelas Castillo J."/>
            <person name="Vollmers C."/>
            <person name="Beinart R.A."/>
            <person name="Corbett-Detig R."/>
        </authorList>
    </citation>
    <scope>NUCLEOTIDE SEQUENCE [LARGE SCALE GENOMIC DNA]</scope>
    <source>
        <strain evidence="1">455</strain>
    </source>
</reference>
<dbReference type="InterPro" id="IPR028994">
    <property type="entry name" value="Integrin_alpha_N"/>
</dbReference>
<proteinExistence type="predicted"/>
<organism evidence="1 2">
    <name type="scientific">Candidatus Thiodubiliella endoseptemdiera</name>
    <dbReference type="NCBI Taxonomy" id="2738886"/>
    <lineage>
        <taxon>Bacteria</taxon>
        <taxon>Pseudomonadati</taxon>
        <taxon>Pseudomonadota</taxon>
        <taxon>Gammaproteobacteria</taxon>
        <taxon>Candidatus Pseudothioglobaceae</taxon>
        <taxon>Candidatus Thiodubiliella</taxon>
    </lineage>
</organism>
<evidence type="ECO:0008006" key="3">
    <source>
        <dbReference type="Google" id="ProtNLM"/>
    </source>
</evidence>
<dbReference type="EMBL" id="JACCHT010000001">
    <property type="protein sequence ID" value="NYT26783.1"/>
    <property type="molecule type" value="Genomic_DNA"/>
</dbReference>
<evidence type="ECO:0000313" key="1">
    <source>
        <dbReference type="EMBL" id="NYT26783.1"/>
    </source>
</evidence>
<evidence type="ECO:0000313" key="2">
    <source>
        <dbReference type="Proteomes" id="UP000568751"/>
    </source>
</evidence>
<protein>
    <recommendedName>
        <fullName evidence="3">VCBS repeat-containing protein</fullName>
    </recommendedName>
</protein>
<dbReference type="AlphaFoldDB" id="A0A853EYT0"/>
<name>A0A853EYT0_9GAMM</name>
<accession>A0A853EYT0</accession>
<sequence>MGLNFVPVLADIDGYGDLDLVVGNNGGTLKYYQQPFFVDGQAPTPTATNSWTLSNIPAGQSAFKTGAMLSA</sequence>
<dbReference type="Proteomes" id="UP000568751">
    <property type="component" value="Unassembled WGS sequence"/>
</dbReference>
<gene>
    <name evidence="1" type="ORF">H0A76_02005</name>
</gene>
<comment type="caution">
    <text evidence="1">The sequence shown here is derived from an EMBL/GenBank/DDBJ whole genome shotgun (WGS) entry which is preliminary data.</text>
</comment>
<dbReference type="SUPFAM" id="SSF69318">
    <property type="entry name" value="Integrin alpha N-terminal domain"/>
    <property type="match status" value="1"/>
</dbReference>